<accession>A0A9P4H9C3</accession>
<dbReference type="PANTHER" id="PTHR42085:SF4">
    <property type="entry name" value="F-BOX DOMAIN-CONTAINING PROTEIN"/>
    <property type="match status" value="1"/>
</dbReference>
<reference evidence="1" key="1">
    <citation type="journal article" date="2020" name="Stud. Mycol.">
        <title>101 Dothideomycetes genomes: a test case for predicting lifestyles and emergence of pathogens.</title>
        <authorList>
            <person name="Haridas S."/>
            <person name="Albert R."/>
            <person name="Binder M."/>
            <person name="Bloem J."/>
            <person name="Labutti K."/>
            <person name="Salamov A."/>
            <person name="Andreopoulos B."/>
            <person name="Baker S."/>
            <person name="Barry K."/>
            <person name="Bills G."/>
            <person name="Bluhm B."/>
            <person name="Cannon C."/>
            <person name="Castanera R."/>
            <person name="Culley D."/>
            <person name="Daum C."/>
            <person name="Ezra D."/>
            <person name="Gonzalez J."/>
            <person name="Henrissat B."/>
            <person name="Kuo A."/>
            <person name="Liang C."/>
            <person name="Lipzen A."/>
            <person name="Lutzoni F."/>
            <person name="Magnuson J."/>
            <person name="Mondo S."/>
            <person name="Nolan M."/>
            <person name="Ohm R."/>
            <person name="Pangilinan J."/>
            <person name="Park H.-J."/>
            <person name="Ramirez L."/>
            <person name="Alfaro M."/>
            <person name="Sun H."/>
            <person name="Tritt A."/>
            <person name="Yoshinaga Y."/>
            <person name="Zwiers L.-H."/>
            <person name="Turgeon B."/>
            <person name="Goodwin S."/>
            <person name="Spatafora J."/>
            <person name="Crous P."/>
            <person name="Grigoriev I."/>
        </authorList>
    </citation>
    <scope>NUCLEOTIDE SEQUENCE</scope>
    <source>
        <strain evidence="1">CBS 110217</strain>
    </source>
</reference>
<protein>
    <submittedName>
        <fullName evidence="1">Uncharacterized protein</fullName>
    </submittedName>
</protein>
<evidence type="ECO:0000313" key="1">
    <source>
        <dbReference type="EMBL" id="KAF2030488.1"/>
    </source>
</evidence>
<comment type="caution">
    <text evidence="1">The sequence shown here is derived from an EMBL/GenBank/DDBJ whole genome shotgun (WGS) entry which is preliminary data.</text>
</comment>
<organism evidence="1 2">
    <name type="scientific">Setomelanomma holmii</name>
    <dbReference type="NCBI Taxonomy" id="210430"/>
    <lineage>
        <taxon>Eukaryota</taxon>
        <taxon>Fungi</taxon>
        <taxon>Dikarya</taxon>
        <taxon>Ascomycota</taxon>
        <taxon>Pezizomycotina</taxon>
        <taxon>Dothideomycetes</taxon>
        <taxon>Pleosporomycetidae</taxon>
        <taxon>Pleosporales</taxon>
        <taxon>Pleosporineae</taxon>
        <taxon>Phaeosphaeriaceae</taxon>
        <taxon>Setomelanomma</taxon>
    </lineage>
</organism>
<name>A0A9P4H9C3_9PLEO</name>
<dbReference type="EMBL" id="ML978189">
    <property type="protein sequence ID" value="KAF2030488.1"/>
    <property type="molecule type" value="Genomic_DNA"/>
</dbReference>
<keyword evidence="2" id="KW-1185">Reference proteome</keyword>
<gene>
    <name evidence="1" type="ORF">EK21DRAFT_88812</name>
</gene>
<dbReference type="PANTHER" id="PTHR42085">
    <property type="entry name" value="F-BOX DOMAIN-CONTAINING PROTEIN"/>
    <property type="match status" value="1"/>
</dbReference>
<dbReference type="OrthoDB" id="62952at2759"/>
<dbReference type="Proteomes" id="UP000799777">
    <property type="component" value="Unassembled WGS sequence"/>
</dbReference>
<dbReference type="AlphaFoldDB" id="A0A9P4H9C3"/>
<dbReference type="InterPro" id="IPR038883">
    <property type="entry name" value="AN11006-like"/>
</dbReference>
<sequence length="293" mass="33876">MRTGKQMASDDLKALATRTATTLPLTTAGKRQHFRFLDLPAELRVQVYEYLVVVGKVFYTPDFYGEQDSSRFELWREYAVPSLHVLRVCKQIRDEAEGICLAKNMFVLPFNFQMMFPFEYNVTSCCKPEYQRRPLLSTAGLSMIKNISVSLYIRSIVPLTVAASDQRPFDLDSLTPAQRLERAHEHAVWFVRHLQQHLSDALYYGMEADLKEIELDFTYAVCPLGCCRMLAPDLDFLESRTPYTARLLGVRKAEEAKVKQHVFYTSHFLGYKGEMLCNPEADPWTRYIRRSPS</sequence>
<evidence type="ECO:0000313" key="2">
    <source>
        <dbReference type="Proteomes" id="UP000799777"/>
    </source>
</evidence>
<proteinExistence type="predicted"/>